<keyword evidence="3 6" id="KW-0479">Metal-binding</keyword>
<sequence length="359" mass="38655">MDMPATMKAVVFDGPRKVSVQDRPVPRVTDGRDIIIKVQAAALCGSELHVYRGHQKSGTGFIMGHEFTGIVVEAGADVKTLKVGDKVVSPFTACCGECFYCQNEATSRCVHSKLFGSAVLDGGQAEYARIPMADSTAIQAPASISDQALVLMADIFPTGYYGVKSAVELRPKVDISQSTFVVIGCGPVGICAIISALHLKPKQVFAVDNVDSRLQMAKSLGAVPLNFSDGIEKMQAQVRGATDGRGADFVVEVVGLSPALKTAFDLVRPFGAMSSIGVHNAEIPWSGADGYAKNVRFQMGRCPVRSIFPEALALLEQKQKDVDGRLPRFMFDNIMPMSEAVNGYDMFDQMKVHKIVFIP</sequence>
<dbReference type="Proteomes" id="UP000243081">
    <property type="component" value="Unassembled WGS sequence"/>
</dbReference>
<comment type="pathway">
    <text evidence="2">Secondary metabolite biosynthesis.</text>
</comment>
<dbReference type="CDD" id="cd08284">
    <property type="entry name" value="FDH_like_2"/>
    <property type="match status" value="1"/>
</dbReference>
<dbReference type="Gene3D" id="3.40.50.720">
    <property type="entry name" value="NAD(P)-binding Rossmann-like Domain"/>
    <property type="match status" value="1"/>
</dbReference>
<evidence type="ECO:0000256" key="5">
    <source>
        <dbReference type="ARBA" id="ARBA00023002"/>
    </source>
</evidence>
<dbReference type="AlphaFoldDB" id="A0A179IFE1"/>
<evidence type="ECO:0000256" key="6">
    <source>
        <dbReference type="RuleBase" id="RU361277"/>
    </source>
</evidence>
<evidence type="ECO:0000313" key="8">
    <source>
        <dbReference type="EMBL" id="OAR00351.1"/>
    </source>
</evidence>
<evidence type="ECO:0000256" key="1">
    <source>
        <dbReference type="ARBA" id="ARBA00001947"/>
    </source>
</evidence>
<dbReference type="Pfam" id="PF00107">
    <property type="entry name" value="ADH_zinc_N"/>
    <property type="match status" value="1"/>
</dbReference>
<dbReference type="SMART" id="SM00829">
    <property type="entry name" value="PKS_ER"/>
    <property type="match status" value="1"/>
</dbReference>
<dbReference type="PANTHER" id="PTHR42813:SF2">
    <property type="entry name" value="DEHYDROGENASE, ZINC-CONTAINING, PUTATIVE (AFU_ORTHOLOGUE AFUA_2G02810)-RELATED"/>
    <property type="match status" value="1"/>
</dbReference>
<dbReference type="InterPro" id="IPR002328">
    <property type="entry name" value="ADH_Zn_CS"/>
</dbReference>
<comment type="cofactor">
    <cofactor evidence="1 6">
        <name>Zn(2+)</name>
        <dbReference type="ChEBI" id="CHEBI:29105"/>
    </cofactor>
</comment>
<dbReference type="PANTHER" id="PTHR42813">
    <property type="entry name" value="ZINC-TYPE ALCOHOL DEHYDROGENASE-LIKE"/>
    <property type="match status" value="1"/>
</dbReference>
<dbReference type="GO" id="GO:0016491">
    <property type="term" value="F:oxidoreductase activity"/>
    <property type="evidence" value="ECO:0007669"/>
    <property type="project" value="UniProtKB-KW"/>
</dbReference>
<evidence type="ECO:0000259" key="7">
    <source>
        <dbReference type="SMART" id="SM00829"/>
    </source>
</evidence>
<organism evidence="8 9">
    <name type="scientific">Cordyceps confragosa</name>
    <name type="common">Lecanicillium lecanii</name>
    <dbReference type="NCBI Taxonomy" id="2714763"/>
    <lineage>
        <taxon>Eukaryota</taxon>
        <taxon>Fungi</taxon>
        <taxon>Dikarya</taxon>
        <taxon>Ascomycota</taxon>
        <taxon>Pezizomycotina</taxon>
        <taxon>Sordariomycetes</taxon>
        <taxon>Hypocreomycetidae</taxon>
        <taxon>Hypocreales</taxon>
        <taxon>Cordycipitaceae</taxon>
        <taxon>Akanthomyces</taxon>
    </lineage>
</organism>
<dbReference type="SUPFAM" id="SSF50129">
    <property type="entry name" value="GroES-like"/>
    <property type="match status" value="1"/>
</dbReference>
<gene>
    <name evidence="8" type="ORF">LLEC1_00302</name>
</gene>
<evidence type="ECO:0000256" key="3">
    <source>
        <dbReference type="ARBA" id="ARBA00022723"/>
    </source>
</evidence>
<dbReference type="InterPro" id="IPR013154">
    <property type="entry name" value="ADH-like_N"/>
</dbReference>
<dbReference type="InterPro" id="IPR013149">
    <property type="entry name" value="ADH-like_C"/>
</dbReference>
<dbReference type="SUPFAM" id="SSF51735">
    <property type="entry name" value="NAD(P)-binding Rossmann-fold domains"/>
    <property type="match status" value="1"/>
</dbReference>
<dbReference type="InterPro" id="IPR036291">
    <property type="entry name" value="NAD(P)-bd_dom_sf"/>
</dbReference>
<dbReference type="EMBL" id="LUKN01001745">
    <property type="protein sequence ID" value="OAR00351.1"/>
    <property type="molecule type" value="Genomic_DNA"/>
</dbReference>
<dbReference type="Pfam" id="PF08240">
    <property type="entry name" value="ADH_N"/>
    <property type="match status" value="1"/>
</dbReference>
<evidence type="ECO:0000256" key="2">
    <source>
        <dbReference type="ARBA" id="ARBA00005179"/>
    </source>
</evidence>
<dbReference type="InterPro" id="IPR011032">
    <property type="entry name" value="GroES-like_sf"/>
</dbReference>
<dbReference type="OMA" id="KCSSRCA"/>
<comment type="caution">
    <text evidence="8">The sequence shown here is derived from an EMBL/GenBank/DDBJ whole genome shotgun (WGS) entry which is preliminary data.</text>
</comment>
<keyword evidence="5" id="KW-0560">Oxidoreductase</keyword>
<evidence type="ECO:0000313" key="9">
    <source>
        <dbReference type="Proteomes" id="UP000243081"/>
    </source>
</evidence>
<dbReference type="PROSITE" id="PS00059">
    <property type="entry name" value="ADH_ZINC"/>
    <property type="match status" value="1"/>
</dbReference>
<keyword evidence="4 6" id="KW-0862">Zinc</keyword>
<keyword evidence="9" id="KW-1185">Reference proteome</keyword>
<reference evidence="8 9" key="1">
    <citation type="submission" date="2016-03" db="EMBL/GenBank/DDBJ databases">
        <title>Fine-scale spatial genetic structure of a fungal parasite of coffee scale insects.</title>
        <authorList>
            <person name="Jackson D."/>
            <person name="Zemenick K.A."/>
            <person name="Malloure B."/>
            <person name="Quandt C.A."/>
            <person name="James T.Y."/>
        </authorList>
    </citation>
    <scope>NUCLEOTIDE SEQUENCE [LARGE SCALE GENOMIC DNA]</scope>
    <source>
        <strain evidence="8 9">UM487</strain>
    </source>
</reference>
<dbReference type="OrthoDB" id="442947at2759"/>
<evidence type="ECO:0000256" key="4">
    <source>
        <dbReference type="ARBA" id="ARBA00022833"/>
    </source>
</evidence>
<dbReference type="Gene3D" id="3.90.180.10">
    <property type="entry name" value="Medium-chain alcohol dehydrogenases, catalytic domain"/>
    <property type="match status" value="1"/>
</dbReference>
<comment type="similarity">
    <text evidence="6">Belongs to the zinc-containing alcohol dehydrogenase family.</text>
</comment>
<dbReference type="GO" id="GO:0008270">
    <property type="term" value="F:zinc ion binding"/>
    <property type="evidence" value="ECO:0007669"/>
    <property type="project" value="InterPro"/>
</dbReference>
<protein>
    <recommendedName>
        <fullName evidence="7">Enoyl reductase (ER) domain-containing protein</fullName>
    </recommendedName>
</protein>
<dbReference type="InterPro" id="IPR020843">
    <property type="entry name" value="ER"/>
</dbReference>
<name>A0A179IFE1_CORDF</name>
<accession>A0A179IFE1</accession>
<feature type="domain" description="Enoyl reductase (ER)" evidence="7">
    <location>
        <begin position="14"/>
        <end position="357"/>
    </location>
</feature>
<proteinExistence type="inferred from homology"/>